<organism evidence="1 2">
    <name type="scientific">Ensete ventricosum</name>
    <name type="common">Abyssinian banana</name>
    <name type="synonym">Musa ensete</name>
    <dbReference type="NCBI Taxonomy" id="4639"/>
    <lineage>
        <taxon>Eukaryota</taxon>
        <taxon>Viridiplantae</taxon>
        <taxon>Streptophyta</taxon>
        <taxon>Embryophyta</taxon>
        <taxon>Tracheophyta</taxon>
        <taxon>Spermatophyta</taxon>
        <taxon>Magnoliopsida</taxon>
        <taxon>Liliopsida</taxon>
        <taxon>Zingiberales</taxon>
        <taxon>Musaceae</taxon>
        <taxon>Ensete</taxon>
    </lineage>
</organism>
<comment type="caution">
    <text evidence="1">The sequence shown here is derived from an EMBL/GenBank/DDBJ whole genome shotgun (WGS) entry which is preliminary data.</text>
</comment>
<name>A0A426XYG8_ENSVE</name>
<dbReference type="EMBL" id="AMZH03016474">
    <property type="protein sequence ID" value="RRT44420.1"/>
    <property type="molecule type" value="Genomic_DNA"/>
</dbReference>
<proteinExistence type="predicted"/>
<evidence type="ECO:0000313" key="2">
    <source>
        <dbReference type="Proteomes" id="UP000287651"/>
    </source>
</evidence>
<protein>
    <submittedName>
        <fullName evidence="1">Uncharacterized protein</fullName>
    </submittedName>
</protein>
<dbReference type="Proteomes" id="UP000287651">
    <property type="component" value="Unassembled WGS sequence"/>
</dbReference>
<accession>A0A426XYG8</accession>
<sequence length="100" mass="11487">MSITSSDGLVTSNMHLYQYIPIYIVIRFGVRSNLGCLIEVFLVEQEQLSHVPIPRLNFWLPYSLLNKLSIFLVDMTYFGIALWRQMSNVETSARSSKADV</sequence>
<evidence type="ECO:0000313" key="1">
    <source>
        <dbReference type="EMBL" id="RRT44420.1"/>
    </source>
</evidence>
<gene>
    <name evidence="1" type="ORF">B296_00054121</name>
</gene>
<reference evidence="1 2" key="1">
    <citation type="journal article" date="2014" name="Agronomy (Basel)">
        <title>A Draft Genome Sequence for Ensete ventricosum, the Drought-Tolerant Tree Against Hunger.</title>
        <authorList>
            <person name="Harrison J."/>
            <person name="Moore K.A."/>
            <person name="Paszkiewicz K."/>
            <person name="Jones T."/>
            <person name="Grant M."/>
            <person name="Ambacheew D."/>
            <person name="Muzemil S."/>
            <person name="Studholme D.J."/>
        </authorList>
    </citation>
    <scope>NUCLEOTIDE SEQUENCE [LARGE SCALE GENOMIC DNA]</scope>
</reference>
<dbReference type="AlphaFoldDB" id="A0A426XYG8"/>